<feature type="compositionally biased region" description="Basic and acidic residues" evidence="9">
    <location>
        <begin position="37"/>
        <end position="47"/>
    </location>
</feature>
<dbReference type="InterPro" id="IPR019310">
    <property type="entry name" value="Efg1"/>
</dbReference>
<feature type="region of interest" description="Disordered" evidence="9">
    <location>
        <begin position="221"/>
        <end position="329"/>
    </location>
</feature>
<dbReference type="GO" id="GO:0000462">
    <property type="term" value="P:maturation of SSU-rRNA from tricistronic rRNA transcript (SSU-rRNA, 5.8S rRNA, LSU-rRNA)"/>
    <property type="evidence" value="ECO:0007669"/>
    <property type="project" value="TreeGrafter"/>
</dbReference>
<evidence type="ECO:0000313" key="10">
    <source>
        <dbReference type="EMBL" id="KAG6013164.1"/>
    </source>
</evidence>
<dbReference type="GO" id="GO:0030688">
    <property type="term" value="C:preribosome, small subunit precursor"/>
    <property type="evidence" value="ECO:0007669"/>
    <property type="project" value="TreeGrafter"/>
</dbReference>
<dbReference type="GO" id="GO:0005730">
    <property type="term" value="C:nucleolus"/>
    <property type="evidence" value="ECO:0007669"/>
    <property type="project" value="UniProtKB-SubCell"/>
</dbReference>
<feature type="region of interest" description="Disordered" evidence="9">
    <location>
        <begin position="174"/>
        <end position="200"/>
    </location>
</feature>
<feature type="compositionally biased region" description="Polar residues" evidence="9">
    <location>
        <begin position="19"/>
        <end position="30"/>
    </location>
</feature>
<comment type="caution">
    <text evidence="10">The sequence shown here is derived from an EMBL/GenBank/DDBJ whole genome shotgun (WGS) entry which is preliminary data.</text>
</comment>
<evidence type="ECO:0000256" key="7">
    <source>
        <dbReference type="ARBA" id="ARBA00023054"/>
    </source>
</evidence>
<dbReference type="PANTHER" id="PTHR33911:SF1">
    <property type="entry name" value="RRNA-PROCESSING PROTEIN EFG1"/>
    <property type="match status" value="1"/>
</dbReference>
<feature type="compositionally biased region" description="Polar residues" evidence="9">
    <location>
        <begin position="278"/>
        <end position="289"/>
    </location>
</feature>
<name>A0A9P7NEF4_9HYPO</name>
<evidence type="ECO:0000256" key="8">
    <source>
        <dbReference type="ARBA" id="ARBA00023242"/>
    </source>
</evidence>
<dbReference type="AlphaFoldDB" id="A0A9P7NEF4"/>
<feature type="region of interest" description="Disordered" evidence="9">
    <location>
        <begin position="1"/>
        <end position="47"/>
    </location>
</feature>
<evidence type="ECO:0000256" key="6">
    <source>
        <dbReference type="ARBA" id="ARBA00022552"/>
    </source>
</evidence>
<dbReference type="OrthoDB" id="47732at2759"/>
<proteinExistence type="inferred from homology"/>
<keyword evidence="6" id="KW-0698">rRNA processing</keyword>
<accession>A0A9P7NEF4</accession>
<dbReference type="InterPro" id="IPR050786">
    <property type="entry name" value="EFG1_rRNA-proc"/>
</dbReference>
<evidence type="ECO:0000256" key="1">
    <source>
        <dbReference type="ARBA" id="ARBA00002773"/>
    </source>
</evidence>
<dbReference type="PANTHER" id="PTHR33911">
    <property type="entry name" value="RRNA-PROCESSING PROTEIN EFG1"/>
    <property type="match status" value="1"/>
</dbReference>
<gene>
    <name evidence="10" type="ORF">E4U43_007464</name>
</gene>
<sequence>MSLKRAFADVDSQDHDRTSSSAPSHGNTANYRKRPKYHEFGNHKAKEDGTGFAKKRIRNIERLLQRNKDLPANVQNELQRELATLKATIADKTFQRKRSAMISKYHMVRFFEYVERKKASRLVKQLKRKIEQSPGSDDTDDLKRQLHIAEVDEAYTIHHPHLEPYQSLYGSVKADGEEKQDDKEAEEEVKNQMPTAKIALGSERPPMWFVVEKAMEQGIEALEQLRERRPDDFSTSTAKPSRAPGKLGQSRPVHVKEGQAAGLDAAKDKSGAKSGAKTTPSNSNQTQTGAGAGAKTPLNRRERRRLLREAEAEKNSDEEEDGGGFFEGL</sequence>
<evidence type="ECO:0000256" key="5">
    <source>
        <dbReference type="ARBA" id="ARBA00019827"/>
    </source>
</evidence>
<organism evidence="10 11">
    <name type="scientific">Claviceps pusilla</name>
    <dbReference type="NCBI Taxonomy" id="123648"/>
    <lineage>
        <taxon>Eukaryota</taxon>
        <taxon>Fungi</taxon>
        <taxon>Dikarya</taxon>
        <taxon>Ascomycota</taxon>
        <taxon>Pezizomycotina</taxon>
        <taxon>Sordariomycetes</taxon>
        <taxon>Hypocreomycetidae</taxon>
        <taxon>Hypocreales</taxon>
        <taxon>Clavicipitaceae</taxon>
        <taxon>Claviceps</taxon>
    </lineage>
</organism>
<feature type="compositionally biased region" description="Basic and acidic residues" evidence="9">
    <location>
        <begin position="223"/>
        <end position="232"/>
    </location>
</feature>
<evidence type="ECO:0000313" key="11">
    <source>
        <dbReference type="Proteomes" id="UP000748025"/>
    </source>
</evidence>
<evidence type="ECO:0000256" key="2">
    <source>
        <dbReference type="ARBA" id="ARBA00004604"/>
    </source>
</evidence>
<dbReference type="EMBL" id="SRPW01000635">
    <property type="protein sequence ID" value="KAG6013164.1"/>
    <property type="molecule type" value="Genomic_DNA"/>
</dbReference>
<evidence type="ECO:0000256" key="9">
    <source>
        <dbReference type="SAM" id="MobiDB-lite"/>
    </source>
</evidence>
<evidence type="ECO:0000256" key="3">
    <source>
        <dbReference type="ARBA" id="ARBA00006916"/>
    </source>
</evidence>
<reference evidence="10" key="1">
    <citation type="journal article" date="2020" name="bioRxiv">
        <title>Whole genome comparisons of ergot fungi reveals the divergence and evolution of species within the genus Claviceps are the result of varying mechanisms driving genome evolution and host range expansion.</title>
        <authorList>
            <person name="Wyka S.A."/>
            <person name="Mondo S.J."/>
            <person name="Liu M."/>
            <person name="Dettman J."/>
            <person name="Nalam V."/>
            <person name="Broders K.D."/>
        </authorList>
    </citation>
    <scope>NUCLEOTIDE SEQUENCE</scope>
    <source>
        <strain evidence="10">CCC 602</strain>
    </source>
</reference>
<comment type="subcellular location">
    <subcellularLocation>
        <location evidence="2">Nucleus</location>
        <location evidence="2">Nucleolus</location>
    </subcellularLocation>
</comment>
<keyword evidence="8" id="KW-0539">Nucleus</keyword>
<keyword evidence="11" id="KW-1185">Reference proteome</keyword>
<dbReference type="Pfam" id="PF10153">
    <property type="entry name" value="Efg1"/>
    <property type="match status" value="1"/>
</dbReference>
<comment type="similarity">
    <text evidence="3">Belongs to the EFG1 family.</text>
</comment>
<evidence type="ECO:0000256" key="4">
    <source>
        <dbReference type="ARBA" id="ARBA00018689"/>
    </source>
</evidence>
<comment type="function">
    <text evidence="1">Involved in rRNA processing.</text>
</comment>
<keyword evidence="7" id="KW-0175">Coiled coil</keyword>
<feature type="compositionally biased region" description="Basic and acidic residues" evidence="9">
    <location>
        <begin position="1"/>
        <end position="18"/>
    </location>
</feature>
<dbReference type="Proteomes" id="UP000748025">
    <property type="component" value="Unassembled WGS sequence"/>
</dbReference>
<protein>
    <recommendedName>
        <fullName evidence="4">rRNA-processing protein EFG1</fullName>
    </recommendedName>
    <alternativeName>
        <fullName evidence="5">rRNA-processing protein efg1</fullName>
    </alternativeName>
</protein>